<dbReference type="PANTHER" id="PTHR35333">
    <property type="entry name" value="BETA-LACTAMASE"/>
    <property type="match status" value="1"/>
</dbReference>
<evidence type="ECO:0000313" key="4">
    <source>
        <dbReference type="EMBL" id="MDP4539260.1"/>
    </source>
</evidence>
<protein>
    <submittedName>
        <fullName evidence="4">Serine hydrolase</fullName>
    </submittedName>
</protein>
<dbReference type="GO" id="GO:0016787">
    <property type="term" value="F:hydrolase activity"/>
    <property type="evidence" value="ECO:0007669"/>
    <property type="project" value="UniProtKB-KW"/>
</dbReference>
<comment type="caution">
    <text evidence="4">The sequence shown here is derived from an EMBL/GenBank/DDBJ whole genome shotgun (WGS) entry which is preliminary data.</text>
</comment>
<accession>A0ABT9H8Q7</accession>
<name>A0ABT9H8Q7_9SPHN</name>
<dbReference type="EMBL" id="JAVAIL010000002">
    <property type="protein sequence ID" value="MDP4539260.1"/>
    <property type="molecule type" value="Genomic_DNA"/>
</dbReference>
<dbReference type="RefSeq" id="WP_305929396.1">
    <property type="nucleotide sequence ID" value="NZ_JAVAIL010000002.1"/>
</dbReference>
<keyword evidence="5" id="KW-1185">Reference proteome</keyword>
<reference evidence="4 5" key="1">
    <citation type="submission" date="2023-08" db="EMBL/GenBank/DDBJ databases">
        <title>genomic of DY56.</title>
        <authorList>
            <person name="Wang Y."/>
        </authorList>
    </citation>
    <scope>NUCLEOTIDE SEQUENCE [LARGE SCALE GENOMIC DNA]</scope>
    <source>
        <strain evidence="4 5">DY56-A-20</strain>
    </source>
</reference>
<dbReference type="PANTHER" id="PTHR35333:SF5">
    <property type="entry name" value="CONSERVED LIPOPROTEIN LPQF-RELATED"/>
    <property type="match status" value="1"/>
</dbReference>
<keyword evidence="4" id="KW-0378">Hydrolase</keyword>
<dbReference type="InterPro" id="IPR000871">
    <property type="entry name" value="Beta-lactam_class-A"/>
</dbReference>
<feature type="chain" id="PRO_5045684281" evidence="2">
    <location>
        <begin position="23"/>
        <end position="431"/>
    </location>
</feature>
<dbReference type="InterPro" id="IPR045155">
    <property type="entry name" value="Beta-lactam_cat"/>
</dbReference>
<feature type="signal peptide" evidence="2">
    <location>
        <begin position="1"/>
        <end position="22"/>
    </location>
</feature>
<gene>
    <name evidence="4" type="ORF">Q9K01_06460</name>
</gene>
<sequence>MRRLAPALLSLGLALAPLAPLAAQEASIAEPSQATPLQQRTAQVVELLNGTLAPEEAMAASFLQSVSAEQIKAIGAQLTSQFGPALAVEKIEPVSPARAAITIRMERALASGGIAVQTEPPGKITELLLQNFEPIDDSAAKIAADLAALPGSAAAWFGPIEGEPEFVFGDPQQPYALGSTFKLYVLSALARAVEEGRLGWDDVVTLGDKSFPSGMLQDWPEGAPLTLHTAATLMISISDNTATDLLIDAIGREAVEAEMRATGHSAPELSTPFLKTVEFFVLKGGDQGEAYARADEAARRVMLEQLATQGVDPAPILDLFSGGAPRLIDSVEWFASMADERLLMRRLVALEDDTARKIMAVNTALGESAREGWEYVGYKGGSEPGVRNLSWLLRDEAGQWHMLALGWNDPQSATDTTTLLAIAQRILALDR</sequence>
<dbReference type="SUPFAM" id="SSF56601">
    <property type="entry name" value="beta-lactamase/transpeptidase-like"/>
    <property type="match status" value="1"/>
</dbReference>
<dbReference type="InterPro" id="IPR012338">
    <property type="entry name" value="Beta-lactam/transpept-like"/>
</dbReference>
<organism evidence="4 5">
    <name type="scientific">Qipengyuania benthica</name>
    <dbReference type="NCBI Taxonomy" id="3067651"/>
    <lineage>
        <taxon>Bacteria</taxon>
        <taxon>Pseudomonadati</taxon>
        <taxon>Pseudomonadota</taxon>
        <taxon>Alphaproteobacteria</taxon>
        <taxon>Sphingomonadales</taxon>
        <taxon>Erythrobacteraceae</taxon>
        <taxon>Qipengyuania</taxon>
    </lineage>
</organism>
<comment type="catalytic activity">
    <reaction evidence="1">
        <text>a beta-lactam + H2O = a substituted beta-amino acid</text>
        <dbReference type="Rhea" id="RHEA:20401"/>
        <dbReference type="ChEBI" id="CHEBI:15377"/>
        <dbReference type="ChEBI" id="CHEBI:35627"/>
        <dbReference type="ChEBI" id="CHEBI:140347"/>
        <dbReference type="EC" id="3.5.2.6"/>
    </reaction>
</comment>
<evidence type="ECO:0000256" key="1">
    <source>
        <dbReference type="ARBA" id="ARBA00001526"/>
    </source>
</evidence>
<evidence type="ECO:0000256" key="2">
    <source>
        <dbReference type="SAM" id="SignalP"/>
    </source>
</evidence>
<keyword evidence="2" id="KW-0732">Signal</keyword>
<evidence type="ECO:0000313" key="5">
    <source>
        <dbReference type="Proteomes" id="UP001235664"/>
    </source>
</evidence>
<feature type="domain" description="Beta-lactamase class A catalytic" evidence="3">
    <location>
        <begin position="170"/>
        <end position="270"/>
    </location>
</feature>
<dbReference type="Proteomes" id="UP001235664">
    <property type="component" value="Unassembled WGS sequence"/>
</dbReference>
<proteinExistence type="predicted"/>
<evidence type="ECO:0000259" key="3">
    <source>
        <dbReference type="Pfam" id="PF13354"/>
    </source>
</evidence>
<dbReference type="Pfam" id="PF13354">
    <property type="entry name" value="Beta-lactamase2"/>
    <property type="match status" value="1"/>
</dbReference>
<dbReference type="Gene3D" id="3.40.710.10">
    <property type="entry name" value="DD-peptidase/beta-lactamase superfamily"/>
    <property type="match status" value="1"/>
</dbReference>